<accession>A0A8C4WYU8</accession>
<dbReference type="AlphaFoldDB" id="A0A8C4WYU8"/>
<dbReference type="GeneTree" id="ENSGT00930000152746"/>
<organism evidence="1 2">
    <name type="scientific">Eptatretus burgeri</name>
    <name type="common">Inshore hagfish</name>
    <dbReference type="NCBI Taxonomy" id="7764"/>
    <lineage>
        <taxon>Eukaryota</taxon>
        <taxon>Metazoa</taxon>
        <taxon>Chordata</taxon>
        <taxon>Craniata</taxon>
        <taxon>Vertebrata</taxon>
        <taxon>Cyclostomata</taxon>
        <taxon>Myxini</taxon>
        <taxon>Myxiniformes</taxon>
        <taxon>Myxinidae</taxon>
        <taxon>Eptatretinae</taxon>
        <taxon>Eptatretus</taxon>
    </lineage>
</organism>
<reference evidence="1" key="2">
    <citation type="submission" date="2025-09" db="UniProtKB">
        <authorList>
            <consortium name="Ensembl"/>
        </authorList>
    </citation>
    <scope>IDENTIFICATION</scope>
</reference>
<dbReference type="Proteomes" id="UP000694388">
    <property type="component" value="Unplaced"/>
</dbReference>
<sequence length="201" mass="22822">MSIIFTNEVYPVTQNDQILLEKKIQDKLSTVCKFDDFFAMNEPTFSDSNGQPKVSFKAFYNYTTNNIDEIYNGTMKKAIEEKFMSPQRNTKNVEQLVEIQQINATKLNDFFKCDTTYTGYDIQTNGTAIYCISPCESNRNYCNSGNCSHTPTGPKCSCGQSSSMYQSTGDRCQESTILTTPSSKSFSAHLQAFWDWPCCWA</sequence>
<reference evidence="1" key="1">
    <citation type="submission" date="2025-08" db="UniProtKB">
        <authorList>
            <consortium name="Ensembl"/>
        </authorList>
    </citation>
    <scope>IDENTIFICATION</scope>
</reference>
<dbReference type="Ensembl" id="ENSEBUT00000020886.1">
    <property type="protein sequence ID" value="ENSEBUP00000020310.1"/>
    <property type="gene ID" value="ENSEBUG00000012601.1"/>
</dbReference>
<name>A0A8C4WYU8_EPTBU</name>
<protein>
    <submittedName>
        <fullName evidence="1">Uncharacterized protein</fullName>
    </submittedName>
</protein>
<keyword evidence="2" id="KW-1185">Reference proteome</keyword>
<evidence type="ECO:0000313" key="2">
    <source>
        <dbReference type="Proteomes" id="UP000694388"/>
    </source>
</evidence>
<evidence type="ECO:0000313" key="1">
    <source>
        <dbReference type="Ensembl" id="ENSEBUP00000020310.1"/>
    </source>
</evidence>
<proteinExistence type="predicted"/>